<gene>
    <name evidence="4" type="primary">rcsC_144</name>
    <name evidence="4" type="ORF">SDC9_61505</name>
</gene>
<name>A0A644XGB8_9ZZZZ</name>
<dbReference type="InterPro" id="IPR045761">
    <property type="entry name" value="ODP_dom"/>
</dbReference>
<keyword evidence="1" id="KW-0175">Coiled coil</keyword>
<dbReference type="AlphaFoldDB" id="A0A644XGB8"/>
<dbReference type="EMBL" id="VSSQ01002392">
    <property type="protein sequence ID" value="MPM15139.1"/>
    <property type="molecule type" value="Genomic_DNA"/>
</dbReference>
<comment type="caution">
    <text evidence="4">The sequence shown here is derived from an EMBL/GenBank/DDBJ whole genome shotgun (WGS) entry which is preliminary data.</text>
</comment>
<dbReference type="SMART" id="SM00448">
    <property type="entry name" value="REC"/>
    <property type="match status" value="1"/>
</dbReference>
<dbReference type="Gene3D" id="3.30.70.270">
    <property type="match status" value="1"/>
</dbReference>
<feature type="domain" description="Response regulatory" evidence="2">
    <location>
        <begin position="542"/>
        <end position="658"/>
    </location>
</feature>
<dbReference type="NCBIfam" id="TIGR00254">
    <property type="entry name" value="GGDEF"/>
    <property type="match status" value="1"/>
</dbReference>
<dbReference type="GO" id="GO:0004673">
    <property type="term" value="F:protein histidine kinase activity"/>
    <property type="evidence" value="ECO:0007669"/>
    <property type="project" value="UniProtKB-EC"/>
</dbReference>
<dbReference type="InterPro" id="IPR001789">
    <property type="entry name" value="Sig_transdc_resp-reg_receiver"/>
</dbReference>
<protein>
    <submittedName>
        <fullName evidence="4">Sensor histidine kinase RcsC</fullName>
        <ecNumber evidence="4">2.7.13.3</ecNumber>
    </submittedName>
</protein>
<accession>A0A644XGB8</accession>
<dbReference type="PROSITE" id="PS50110">
    <property type="entry name" value="RESPONSE_REGULATORY"/>
    <property type="match status" value="1"/>
</dbReference>
<reference evidence="4" key="1">
    <citation type="submission" date="2019-08" db="EMBL/GenBank/DDBJ databases">
        <authorList>
            <person name="Kucharzyk K."/>
            <person name="Murdoch R.W."/>
            <person name="Higgins S."/>
            <person name="Loffler F."/>
        </authorList>
    </citation>
    <scope>NUCLEOTIDE SEQUENCE</scope>
</reference>
<dbReference type="CDD" id="cd07709">
    <property type="entry name" value="flavodiiron_proteins_MBL-fold"/>
    <property type="match status" value="1"/>
</dbReference>
<dbReference type="GO" id="GO:0000160">
    <property type="term" value="P:phosphorelay signal transduction system"/>
    <property type="evidence" value="ECO:0007669"/>
    <property type="project" value="InterPro"/>
</dbReference>
<proteinExistence type="predicted"/>
<sequence length="662" mass="73337">MIDLTKPVEVAQGLWWVGSENTHHNLQCNPYLFIKDGLGILFDPGSVLDGQIVLEKVQSLLPLSNLKAIVCSHQDPDLCAAIPLFEKAGFKGDICCHARAALLIQYYGIKNPFYMVNHHSFSYTLNQTTSIGFIFAPYLHFPGAIMSYLPEQQALISGDLFGSITADWKLYADENYIDGMKAFHEVYMPGHEILAAAMENLESYPIRLICPQHGSIIDKNIEEHINTLKTMPCGLFIQSKQLRLPLEGGVRALLDQVVKRLITIYGEQEIRKTFENSPFTLNVKMRHIVKTTLAENQLWESFFSTLEERRGVAYLSSISSFVELLGKQYGLGIPSVFSTLIASSERQIKEKDAELKELEEKLQNLQESMYRDPVTGLYNKEFHQAFMLKELAGGSPLVSVVLAIDNLERINLDHGSTEGDRTMRILSQVVLQSVDPHVQVCRITGGMFALLCASLTKEQAIERAAALGNRIAGEDRFIVPITVSMGIAHSDEVAESSRNDVLQMASDINALAAFRLRLARKKGAGSIVAVSSSEAGSRSAFAILLVDVPSFSRDLLKQTLEKERYRVLTADNGLEAKKMLLAGGIDLVLCELLVPKLGALTLRKELLGNPSTAGIPFLLMSANKQEQTVRRAFDLGIQHFLARPLALYELTGLVNLIASKEA</sequence>
<dbReference type="PANTHER" id="PTHR43041:SF1">
    <property type="entry name" value="METALLO-BETA-LACTAMASE DOMAIN-CONTAINING PROTEIN"/>
    <property type="match status" value="1"/>
</dbReference>
<dbReference type="Pfam" id="PF00072">
    <property type="entry name" value="Response_reg"/>
    <property type="match status" value="1"/>
</dbReference>
<dbReference type="InterPro" id="IPR000160">
    <property type="entry name" value="GGDEF_dom"/>
</dbReference>
<dbReference type="SUPFAM" id="SSF52172">
    <property type="entry name" value="CheY-like"/>
    <property type="match status" value="1"/>
</dbReference>
<dbReference type="Gene3D" id="3.60.15.10">
    <property type="entry name" value="Ribonuclease Z/Hydroxyacylglutathione hydrolase-like"/>
    <property type="match status" value="1"/>
</dbReference>
<feature type="domain" description="GGDEF" evidence="3">
    <location>
        <begin position="395"/>
        <end position="532"/>
    </location>
</feature>
<evidence type="ECO:0000256" key="1">
    <source>
        <dbReference type="SAM" id="Coils"/>
    </source>
</evidence>
<keyword evidence="4" id="KW-0808">Transferase</keyword>
<dbReference type="SUPFAM" id="SSF56281">
    <property type="entry name" value="Metallo-hydrolase/oxidoreductase"/>
    <property type="match status" value="1"/>
</dbReference>
<dbReference type="SMART" id="SM00849">
    <property type="entry name" value="Lactamase_B"/>
    <property type="match status" value="1"/>
</dbReference>
<dbReference type="InterPro" id="IPR036866">
    <property type="entry name" value="RibonucZ/Hydroxyglut_hydro"/>
</dbReference>
<dbReference type="CDD" id="cd00156">
    <property type="entry name" value="REC"/>
    <property type="match status" value="1"/>
</dbReference>
<dbReference type="InterPro" id="IPR029787">
    <property type="entry name" value="Nucleotide_cyclase"/>
</dbReference>
<dbReference type="Pfam" id="PF19583">
    <property type="entry name" value="ODP"/>
    <property type="match status" value="1"/>
</dbReference>
<dbReference type="PANTHER" id="PTHR43041">
    <property type="entry name" value="HYDROLASE, METALLO-BETA-LACTAMASE SUPERFAMILY"/>
    <property type="match status" value="1"/>
</dbReference>
<dbReference type="Pfam" id="PF00990">
    <property type="entry name" value="GGDEF"/>
    <property type="match status" value="1"/>
</dbReference>
<evidence type="ECO:0000259" key="3">
    <source>
        <dbReference type="PROSITE" id="PS50887"/>
    </source>
</evidence>
<dbReference type="Gene3D" id="3.40.50.2300">
    <property type="match status" value="1"/>
</dbReference>
<dbReference type="InterPro" id="IPR043128">
    <property type="entry name" value="Rev_trsase/Diguanyl_cyclase"/>
</dbReference>
<dbReference type="SMART" id="SM00267">
    <property type="entry name" value="GGDEF"/>
    <property type="match status" value="1"/>
</dbReference>
<evidence type="ECO:0000313" key="4">
    <source>
        <dbReference type="EMBL" id="MPM15139.1"/>
    </source>
</evidence>
<keyword evidence="4" id="KW-0418">Kinase</keyword>
<dbReference type="EC" id="2.7.13.3" evidence="4"/>
<dbReference type="PROSITE" id="PS50887">
    <property type="entry name" value="GGDEF"/>
    <property type="match status" value="1"/>
</dbReference>
<dbReference type="SUPFAM" id="SSF55073">
    <property type="entry name" value="Nucleotide cyclase"/>
    <property type="match status" value="1"/>
</dbReference>
<organism evidence="4">
    <name type="scientific">bioreactor metagenome</name>
    <dbReference type="NCBI Taxonomy" id="1076179"/>
    <lineage>
        <taxon>unclassified sequences</taxon>
        <taxon>metagenomes</taxon>
        <taxon>ecological metagenomes</taxon>
    </lineage>
</organism>
<dbReference type="InterPro" id="IPR001279">
    <property type="entry name" value="Metallo-B-lactamas"/>
</dbReference>
<evidence type="ECO:0000259" key="2">
    <source>
        <dbReference type="PROSITE" id="PS50110"/>
    </source>
</evidence>
<feature type="coiled-coil region" evidence="1">
    <location>
        <begin position="341"/>
        <end position="368"/>
    </location>
</feature>
<dbReference type="InterPro" id="IPR011006">
    <property type="entry name" value="CheY-like_superfamily"/>
</dbReference>